<comment type="caution">
    <text evidence="2">The sequence shown here is derived from an EMBL/GenBank/DDBJ whole genome shotgun (WGS) entry which is preliminary data.</text>
</comment>
<evidence type="ECO:0000313" key="2">
    <source>
        <dbReference type="EMBL" id="KAH9364569.1"/>
    </source>
</evidence>
<evidence type="ECO:0000259" key="1">
    <source>
        <dbReference type="Pfam" id="PF04572"/>
    </source>
</evidence>
<dbReference type="Pfam" id="PF04572">
    <property type="entry name" value="Gb3_synth"/>
    <property type="match status" value="1"/>
</dbReference>
<sequence>MRSLGGLRNSAVYEDDGGVVASSVLFFDAGHHIMWAAMDKCARGYEASTWTTCGPDVMSLIHETTPLAEP</sequence>
<feature type="domain" description="Alpha 1,4-glycosyltransferase" evidence="1">
    <location>
        <begin position="27"/>
        <end position="60"/>
    </location>
</feature>
<reference evidence="2 3" key="1">
    <citation type="journal article" date="2020" name="Cell">
        <title>Large-Scale Comparative Analyses of Tick Genomes Elucidate Their Genetic Diversity and Vector Capacities.</title>
        <authorList>
            <consortium name="Tick Genome and Microbiome Consortium (TIGMIC)"/>
            <person name="Jia N."/>
            <person name="Wang J."/>
            <person name="Shi W."/>
            <person name="Du L."/>
            <person name="Sun Y."/>
            <person name="Zhan W."/>
            <person name="Jiang J.F."/>
            <person name="Wang Q."/>
            <person name="Zhang B."/>
            <person name="Ji P."/>
            <person name="Bell-Sakyi L."/>
            <person name="Cui X.M."/>
            <person name="Yuan T.T."/>
            <person name="Jiang B.G."/>
            <person name="Yang W.F."/>
            <person name="Lam T.T."/>
            <person name="Chang Q.C."/>
            <person name="Ding S.J."/>
            <person name="Wang X.J."/>
            <person name="Zhu J.G."/>
            <person name="Ruan X.D."/>
            <person name="Zhao L."/>
            <person name="Wei J.T."/>
            <person name="Ye R.Z."/>
            <person name="Que T.C."/>
            <person name="Du C.H."/>
            <person name="Zhou Y.H."/>
            <person name="Cheng J.X."/>
            <person name="Dai P.F."/>
            <person name="Guo W.B."/>
            <person name="Han X.H."/>
            <person name="Huang E.J."/>
            <person name="Li L.F."/>
            <person name="Wei W."/>
            <person name="Gao Y.C."/>
            <person name="Liu J.Z."/>
            <person name="Shao H.Z."/>
            <person name="Wang X."/>
            <person name="Wang C.C."/>
            <person name="Yang T.C."/>
            <person name="Huo Q.B."/>
            <person name="Li W."/>
            <person name="Chen H.Y."/>
            <person name="Chen S.E."/>
            <person name="Zhou L.G."/>
            <person name="Ni X.B."/>
            <person name="Tian J.H."/>
            <person name="Sheng Y."/>
            <person name="Liu T."/>
            <person name="Pan Y.S."/>
            <person name="Xia L.Y."/>
            <person name="Li J."/>
            <person name="Zhao F."/>
            <person name="Cao W.C."/>
        </authorList>
    </citation>
    <scope>NUCLEOTIDE SEQUENCE [LARGE SCALE GENOMIC DNA]</scope>
    <source>
        <strain evidence="2">HaeL-2018</strain>
    </source>
</reference>
<protein>
    <recommendedName>
        <fullName evidence="1">Alpha 1,4-glycosyltransferase domain-containing protein</fullName>
    </recommendedName>
</protein>
<dbReference type="InterPro" id="IPR007652">
    <property type="entry name" value="A1-4-GlycosylTfrase_dom"/>
</dbReference>
<evidence type="ECO:0000313" key="3">
    <source>
        <dbReference type="Proteomes" id="UP000821853"/>
    </source>
</evidence>
<dbReference type="VEuPathDB" id="VectorBase:HLOH_058497"/>
<dbReference type="EMBL" id="JABSTR010000002">
    <property type="protein sequence ID" value="KAH9364569.1"/>
    <property type="molecule type" value="Genomic_DNA"/>
</dbReference>
<gene>
    <name evidence="2" type="ORF">HPB48_006054</name>
</gene>
<dbReference type="OrthoDB" id="409543at2759"/>
<organism evidence="2 3">
    <name type="scientific">Haemaphysalis longicornis</name>
    <name type="common">Bush tick</name>
    <dbReference type="NCBI Taxonomy" id="44386"/>
    <lineage>
        <taxon>Eukaryota</taxon>
        <taxon>Metazoa</taxon>
        <taxon>Ecdysozoa</taxon>
        <taxon>Arthropoda</taxon>
        <taxon>Chelicerata</taxon>
        <taxon>Arachnida</taxon>
        <taxon>Acari</taxon>
        <taxon>Parasitiformes</taxon>
        <taxon>Ixodida</taxon>
        <taxon>Ixodoidea</taxon>
        <taxon>Ixodidae</taxon>
        <taxon>Haemaphysalinae</taxon>
        <taxon>Haemaphysalis</taxon>
    </lineage>
</organism>
<accession>A0A9J6FQM9</accession>
<dbReference type="Proteomes" id="UP000821853">
    <property type="component" value="Chromosome 10"/>
</dbReference>
<proteinExistence type="predicted"/>
<keyword evidence="3" id="KW-1185">Reference proteome</keyword>
<name>A0A9J6FQM9_HAELO</name>
<dbReference type="AlphaFoldDB" id="A0A9J6FQM9"/>